<evidence type="ECO:0000313" key="18">
    <source>
        <dbReference type="EMBL" id="KAF7833406.1"/>
    </source>
</evidence>
<feature type="binding site" evidence="12">
    <location>
        <position position="121"/>
    </location>
    <ligand>
        <name>Ca(2+)</name>
        <dbReference type="ChEBI" id="CHEBI:29108"/>
        <label>1</label>
    </ligand>
</feature>
<keyword evidence="16" id="KW-1133">Transmembrane helix</keyword>
<dbReference type="GO" id="GO:0005576">
    <property type="term" value="C:extracellular region"/>
    <property type="evidence" value="ECO:0007669"/>
    <property type="project" value="UniProtKB-SubCell"/>
</dbReference>
<name>A0A834WVR9_9FABA</name>
<comment type="catalytic activity">
    <reaction evidence="1 15">
        <text>2 a phenolic donor + H2O2 = 2 a phenolic radical donor + 2 H2O</text>
        <dbReference type="Rhea" id="RHEA:56136"/>
        <dbReference type="ChEBI" id="CHEBI:15377"/>
        <dbReference type="ChEBI" id="CHEBI:16240"/>
        <dbReference type="ChEBI" id="CHEBI:139520"/>
        <dbReference type="ChEBI" id="CHEBI:139521"/>
        <dbReference type="EC" id="1.11.1.7"/>
    </reaction>
</comment>
<dbReference type="PRINTS" id="PR00458">
    <property type="entry name" value="PEROXIDASE"/>
</dbReference>
<keyword evidence="19" id="KW-1185">Reference proteome</keyword>
<evidence type="ECO:0000256" key="10">
    <source>
        <dbReference type="PIRSR" id="PIRSR600823-1"/>
    </source>
</evidence>
<comment type="subcellular location">
    <subcellularLocation>
        <location evidence="15">Secreted</location>
    </subcellularLocation>
</comment>
<keyword evidence="15" id="KW-0964">Secreted</keyword>
<feature type="binding site" evidence="12">
    <location>
        <position position="119"/>
    </location>
    <ligand>
        <name>Ca(2+)</name>
        <dbReference type="ChEBI" id="CHEBI:29108"/>
        <label>1</label>
    </ligand>
</feature>
<dbReference type="InterPro" id="IPR033905">
    <property type="entry name" value="Secretory_peroxidase"/>
</dbReference>
<keyword evidence="6 12" id="KW-0479">Metal-binding</keyword>
<dbReference type="AlphaFoldDB" id="A0A834WVR9"/>
<dbReference type="SUPFAM" id="SSF48113">
    <property type="entry name" value="Heme-dependent peroxidases"/>
    <property type="match status" value="1"/>
</dbReference>
<comment type="caution">
    <text evidence="18">The sequence shown here is derived from an EMBL/GenBank/DDBJ whole genome shotgun (WGS) entry which is preliminary data.</text>
</comment>
<dbReference type="EMBL" id="JAAIUW010000005">
    <property type="protein sequence ID" value="KAF7833406.1"/>
    <property type="molecule type" value="Genomic_DNA"/>
</dbReference>
<feature type="binding site" evidence="12">
    <location>
        <position position="117"/>
    </location>
    <ligand>
        <name>Ca(2+)</name>
        <dbReference type="ChEBI" id="CHEBI:29108"/>
        <label>1</label>
    </ligand>
</feature>
<feature type="binding site" description="axial binding residue" evidence="12">
    <location>
        <position position="241"/>
    </location>
    <ligand>
        <name>heme b</name>
        <dbReference type="ChEBI" id="CHEBI:60344"/>
    </ligand>
    <ligandPart>
        <name>Fe</name>
        <dbReference type="ChEBI" id="CHEBI:18248"/>
    </ligandPart>
</feature>
<keyword evidence="12 15" id="KW-0106">Calcium</keyword>
<evidence type="ECO:0000256" key="13">
    <source>
        <dbReference type="PIRSR" id="PIRSR600823-4"/>
    </source>
</evidence>
<dbReference type="GO" id="GO:0020037">
    <property type="term" value="F:heme binding"/>
    <property type="evidence" value="ECO:0007669"/>
    <property type="project" value="UniProtKB-UniRule"/>
</dbReference>
<feature type="binding site" evidence="11">
    <location>
        <position position="211"/>
    </location>
    <ligand>
        <name>substrate</name>
    </ligand>
</feature>
<keyword evidence="5 15" id="KW-0349">Heme</keyword>
<dbReference type="InterPro" id="IPR000823">
    <property type="entry name" value="Peroxidase_pln"/>
</dbReference>
<dbReference type="PROSITE" id="PS50873">
    <property type="entry name" value="PEROXIDASE_4"/>
    <property type="match status" value="1"/>
</dbReference>
<evidence type="ECO:0000256" key="14">
    <source>
        <dbReference type="PIRSR" id="PIRSR600823-5"/>
    </source>
</evidence>
<sequence length="378" mass="41507">MARTSFIAMMIFAYLNLITIPSYYAQPCLFPRPFLNPIFSGYRVFYDDANHHQPQPKIGNKNQKKNPKNTQKLVEGFYKNTCPNAEQIVANQVAEIVKTNPGAIAALIRLQFHDCFVGGCDASILLDSVASGDRVEKMSLANGQLLKGADLIDDIKSKLEEECPGIVSCADTLAFAAAESMTLGGLPPQPKLGGRKDGLSSLATNVEGNLPFPNWSMDQMLDLFKKKGFNAEDMVVLNGAHSVGSAHCNVFSNRLFDFRNTGASDPTLGLGVVDELKKICRDPRTVEARENPSVSFDETPTVLDNLLFKNIVEKKRALLATDQAMADDKRTAMFVRRLAEDPNLFPMKFGEVMSRMSSLGVLTGNQGEVRTTCRSTIL</sequence>
<feature type="domain" description="Plant heme peroxidase family profile" evidence="17">
    <location>
        <begin position="72"/>
        <end position="377"/>
    </location>
</feature>
<keyword evidence="7 15" id="KW-0560">Oxidoreductase</keyword>
<evidence type="ECO:0000259" key="17">
    <source>
        <dbReference type="PROSITE" id="PS50873"/>
    </source>
</evidence>
<dbReference type="CDD" id="cd00693">
    <property type="entry name" value="secretory_peroxidase"/>
    <property type="match status" value="1"/>
</dbReference>
<feature type="transmembrane region" description="Helical" evidence="16">
    <location>
        <begin position="7"/>
        <end position="25"/>
    </location>
</feature>
<accession>A0A834WVR9</accession>
<dbReference type="OrthoDB" id="2113341at2759"/>
<keyword evidence="4 15" id="KW-0575">Peroxidase</keyword>
<evidence type="ECO:0000256" key="3">
    <source>
        <dbReference type="ARBA" id="ARBA00012313"/>
    </source>
</evidence>
<keyword evidence="9 14" id="KW-1015">Disulfide bond</keyword>
<evidence type="ECO:0000256" key="5">
    <source>
        <dbReference type="ARBA" id="ARBA00022617"/>
    </source>
</evidence>
<evidence type="ECO:0000256" key="9">
    <source>
        <dbReference type="ARBA" id="ARBA00023157"/>
    </source>
</evidence>
<protein>
    <recommendedName>
        <fullName evidence="3 15">Peroxidase</fullName>
        <ecNumber evidence="3 15">1.11.1.7</ecNumber>
    </recommendedName>
</protein>
<feature type="binding site" evidence="12">
    <location>
        <position position="297"/>
    </location>
    <ligand>
        <name>Ca(2+)</name>
        <dbReference type="ChEBI" id="CHEBI:29108"/>
        <label>2</label>
    </ligand>
</feature>
<feature type="disulfide bond" evidence="14">
    <location>
        <begin position="82"/>
        <end position="163"/>
    </location>
</feature>
<evidence type="ECO:0000256" key="12">
    <source>
        <dbReference type="PIRSR" id="PIRSR600823-3"/>
    </source>
</evidence>
<organism evidence="18 19">
    <name type="scientific">Senna tora</name>
    <dbReference type="NCBI Taxonomy" id="362788"/>
    <lineage>
        <taxon>Eukaryota</taxon>
        <taxon>Viridiplantae</taxon>
        <taxon>Streptophyta</taxon>
        <taxon>Embryophyta</taxon>
        <taxon>Tracheophyta</taxon>
        <taxon>Spermatophyta</taxon>
        <taxon>Magnoliopsida</taxon>
        <taxon>eudicotyledons</taxon>
        <taxon>Gunneridae</taxon>
        <taxon>Pentapetalae</taxon>
        <taxon>rosids</taxon>
        <taxon>fabids</taxon>
        <taxon>Fabales</taxon>
        <taxon>Fabaceae</taxon>
        <taxon>Caesalpinioideae</taxon>
        <taxon>Cassia clade</taxon>
        <taxon>Senna</taxon>
    </lineage>
</organism>
<feature type="disulfide bond" evidence="14">
    <location>
        <begin position="248"/>
        <end position="280"/>
    </location>
</feature>
<dbReference type="GO" id="GO:0046872">
    <property type="term" value="F:metal ion binding"/>
    <property type="evidence" value="ECO:0007669"/>
    <property type="project" value="UniProtKB-UniRule"/>
</dbReference>
<dbReference type="Gene3D" id="1.10.520.10">
    <property type="match status" value="1"/>
</dbReference>
<comment type="function">
    <text evidence="2">Removal of H(2)O(2), oxidation of toxic reductants, biosynthesis and degradation of lignin, suberization, auxin catabolism, response to environmental stresses such as wounding, pathogen attack and oxidative stress. These functions might be dependent on each isozyme/isoform in each plant tissue.</text>
</comment>
<dbReference type="GO" id="GO:0006979">
    <property type="term" value="P:response to oxidative stress"/>
    <property type="evidence" value="ECO:0007669"/>
    <property type="project" value="UniProtKB-UniRule"/>
</dbReference>
<comment type="cofactor">
    <cofactor evidence="12 15">
        <name>Ca(2+)</name>
        <dbReference type="ChEBI" id="CHEBI:29108"/>
    </cofactor>
    <text evidence="12 15">Binds 2 calcium ions per subunit.</text>
</comment>
<evidence type="ECO:0000256" key="8">
    <source>
        <dbReference type="ARBA" id="ARBA00023004"/>
    </source>
</evidence>
<dbReference type="Pfam" id="PF00141">
    <property type="entry name" value="peroxidase"/>
    <property type="match status" value="1"/>
</dbReference>
<dbReference type="Gene3D" id="1.10.420.10">
    <property type="entry name" value="Peroxidase, domain 2"/>
    <property type="match status" value="1"/>
</dbReference>
<evidence type="ECO:0000256" key="15">
    <source>
        <dbReference type="RuleBase" id="RU362060"/>
    </source>
</evidence>
<evidence type="ECO:0000256" key="16">
    <source>
        <dbReference type="SAM" id="Phobius"/>
    </source>
</evidence>
<dbReference type="PRINTS" id="PR00461">
    <property type="entry name" value="PLPEROXIDASE"/>
</dbReference>
<evidence type="ECO:0000256" key="7">
    <source>
        <dbReference type="ARBA" id="ARBA00023002"/>
    </source>
</evidence>
<keyword evidence="16" id="KW-0812">Transmembrane</keyword>
<dbReference type="GO" id="GO:0140825">
    <property type="term" value="F:lactoperoxidase activity"/>
    <property type="evidence" value="ECO:0007669"/>
    <property type="project" value="UniProtKB-EC"/>
</dbReference>
<feature type="binding site" evidence="12">
    <location>
        <position position="123"/>
    </location>
    <ligand>
        <name>Ca(2+)</name>
        <dbReference type="ChEBI" id="CHEBI:29108"/>
        <label>1</label>
    </ligand>
</feature>
<dbReference type="InterPro" id="IPR010255">
    <property type="entry name" value="Haem_peroxidase_sf"/>
</dbReference>
<dbReference type="InterPro" id="IPR002016">
    <property type="entry name" value="Haem_peroxidase"/>
</dbReference>
<dbReference type="PANTHER" id="PTHR31517:SF84">
    <property type="entry name" value="PEROXIDASE"/>
    <property type="match status" value="1"/>
</dbReference>
<feature type="binding site" evidence="12">
    <location>
        <position position="136"/>
    </location>
    <ligand>
        <name>Ca(2+)</name>
        <dbReference type="ChEBI" id="CHEBI:29108"/>
        <label>1</label>
    </ligand>
</feature>
<evidence type="ECO:0000256" key="1">
    <source>
        <dbReference type="ARBA" id="ARBA00000189"/>
    </source>
</evidence>
<feature type="active site" description="Proton acceptor" evidence="10">
    <location>
        <position position="113"/>
    </location>
</feature>
<dbReference type="Proteomes" id="UP000634136">
    <property type="component" value="Unassembled WGS sequence"/>
</dbReference>
<dbReference type="EC" id="1.11.1.7" evidence="3 15"/>
<keyword evidence="8 12" id="KW-0408">Iron</keyword>
<gene>
    <name evidence="18" type="ORF">G2W53_015739</name>
</gene>
<evidence type="ECO:0000256" key="4">
    <source>
        <dbReference type="ARBA" id="ARBA00022559"/>
    </source>
</evidence>
<proteinExistence type="inferred from homology"/>
<feature type="disulfide bond" evidence="14">
    <location>
        <begin position="115"/>
        <end position="120"/>
    </location>
</feature>
<evidence type="ECO:0000256" key="6">
    <source>
        <dbReference type="ARBA" id="ARBA00022723"/>
    </source>
</evidence>
<reference evidence="18" key="1">
    <citation type="submission" date="2020-09" db="EMBL/GenBank/DDBJ databases">
        <title>Genome-Enabled Discovery of Anthraquinone Biosynthesis in Senna tora.</title>
        <authorList>
            <person name="Kang S.-H."/>
            <person name="Pandey R.P."/>
            <person name="Lee C.-M."/>
            <person name="Sim J.-S."/>
            <person name="Jeong J.-T."/>
            <person name="Choi B.-S."/>
            <person name="Jung M."/>
            <person name="Ginzburg D."/>
            <person name="Zhao K."/>
            <person name="Won S.Y."/>
            <person name="Oh T.-J."/>
            <person name="Yu Y."/>
            <person name="Kim N.-H."/>
            <person name="Lee O.R."/>
            <person name="Lee T.-H."/>
            <person name="Bashyal P."/>
            <person name="Kim T.-S."/>
            <person name="Lee W.-H."/>
            <person name="Kawkins C."/>
            <person name="Kim C.-K."/>
            <person name="Kim J.S."/>
            <person name="Ahn B.O."/>
            <person name="Rhee S.Y."/>
            <person name="Sohng J.K."/>
        </authorList>
    </citation>
    <scope>NUCLEOTIDE SEQUENCE</scope>
    <source>
        <tissue evidence="18">Leaf</tissue>
    </source>
</reference>
<keyword evidence="16" id="KW-0472">Membrane</keyword>
<dbReference type="FunFam" id="1.10.420.10:FF:000001">
    <property type="entry name" value="Peroxidase"/>
    <property type="match status" value="1"/>
</dbReference>
<feature type="binding site" evidence="12">
    <location>
        <position position="304"/>
    </location>
    <ligand>
        <name>Ca(2+)</name>
        <dbReference type="ChEBI" id="CHEBI:29108"/>
        <label>2</label>
    </ligand>
</feature>
<evidence type="ECO:0000256" key="2">
    <source>
        <dbReference type="ARBA" id="ARBA00002322"/>
    </source>
</evidence>
<feature type="site" description="Transition state stabilizer" evidence="13">
    <location>
        <position position="109"/>
    </location>
</feature>
<keyword evidence="15" id="KW-0376">Hydrogen peroxide</keyword>
<feature type="disulfide bond" evidence="14">
    <location>
        <begin position="169"/>
        <end position="373"/>
    </location>
</feature>
<dbReference type="GO" id="GO:0042744">
    <property type="term" value="P:hydrogen peroxide catabolic process"/>
    <property type="evidence" value="ECO:0007669"/>
    <property type="project" value="UniProtKB-KW"/>
</dbReference>
<comment type="cofactor">
    <cofactor evidence="12 15">
        <name>heme b</name>
        <dbReference type="ChEBI" id="CHEBI:60344"/>
    </cofactor>
    <text evidence="12 15">Binds 1 heme b (iron(II)-protoporphyrin IX) group per subunit.</text>
</comment>
<dbReference type="PANTHER" id="PTHR31517">
    <property type="match status" value="1"/>
</dbReference>
<feature type="binding site" evidence="12">
    <location>
        <position position="114"/>
    </location>
    <ligand>
        <name>Ca(2+)</name>
        <dbReference type="ChEBI" id="CHEBI:29108"/>
        <label>1</label>
    </ligand>
</feature>
<dbReference type="FunFam" id="1.10.520.10:FF:000023">
    <property type="entry name" value="Peroxidase"/>
    <property type="match status" value="1"/>
</dbReference>
<evidence type="ECO:0000313" key="19">
    <source>
        <dbReference type="Proteomes" id="UP000634136"/>
    </source>
</evidence>
<evidence type="ECO:0000256" key="11">
    <source>
        <dbReference type="PIRSR" id="PIRSR600823-2"/>
    </source>
</evidence>
<comment type="similarity">
    <text evidence="15">Belongs to the peroxidase family. Classical plant (class III) peroxidase subfamily.</text>
</comment>
<feature type="binding site" evidence="12">
    <location>
        <position position="299"/>
    </location>
    <ligand>
        <name>Ca(2+)</name>
        <dbReference type="ChEBI" id="CHEBI:29108"/>
        <label>2</label>
    </ligand>
</feature>